<feature type="compositionally biased region" description="Low complexity" evidence="1">
    <location>
        <begin position="592"/>
        <end position="624"/>
    </location>
</feature>
<organism evidence="3 4">
    <name type="scientific">Fusarium piperis</name>
    <dbReference type="NCBI Taxonomy" id="1435070"/>
    <lineage>
        <taxon>Eukaryota</taxon>
        <taxon>Fungi</taxon>
        <taxon>Dikarya</taxon>
        <taxon>Ascomycota</taxon>
        <taxon>Pezizomycotina</taxon>
        <taxon>Sordariomycetes</taxon>
        <taxon>Hypocreomycetidae</taxon>
        <taxon>Hypocreales</taxon>
        <taxon>Nectriaceae</taxon>
        <taxon>Fusarium</taxon>
        <taxon>Fusarium solani species complex</taxon>
    </lineage>
</organism>
<comment type="caution">
    <text evidence="3">The sequence shown here is derived from an EMBL/GenBank/DDBJ whole genome shotgun (WGS) entry which is preliminary data.</text>
</comment>
<feature type="compositionally biased region" description="Polar residues" evidence="1">
    <location>
        <begin position="368"/>
        <end position="380"/>
    </location>
</feature>
<feature type="chain" id="PRO_5040933986" evidence="2">
    <location>
        <begin position="23"/>
        <end position="919"/>
    </location>
</feature>
<proteinExistence type="predicted"/>
<feature type="region of interest" description="Disordered" evidence="1">
    <location>
        <begin position="147"/>
        <end position="193"/>
    </location>
</feature>
<feature type="compositionally biased region" description="Polar residues" evidence="1">
    <location>
        <begin position="321"/>
        <end position="343"/>
    </location>
</feature>
<feature type="signal peptide" evidence="2">
    <location>
        <begin position="1"/>
        <end position="22"/>
    </location>
</feature>
<feature type="region of interest" description="Disordered" evidence="1">
    <location>
        <begin position="582"/>
        <end position="646"/>
    </location>
</feature>
<dbReference type="EMBL" id="JAPEUR010000041">
    <property type="protein sequence ID" value="KAJ4326519.1"/>
    <property type="molecule type" value="Genomic_DNA"/>
</dbReference>
<feature type="region of interest" description="Disordered" evidence="1">
    <location>
        <begin position="85"/>
        <end position="105"/>
    </location>
</feature>
<sequence length="919" mass="91989">MYMRNALVAAVGLQYLVEGILAQDKVTLTKTVTKRKPSTSVAEEATEDITTVVPTSYITDGTTIWVDETITIPCSASACTATTTGSVDADSAADGAGTSSEAIDDGNVTDQTADITTVVPTSYIVDGTTIFIDETITIPCTQCEATETGAESTAETADANTTGAESTVETADANTTAETADAASTSEPIDDGNVTEQTADITTVVPTSYVTDGTTIFIDETITIPCTQCAATETGAESTAETADANTTTETAEAATSSFPGDDGRVTEQTADITTVVPTTYVTEGTTITEEQTIIIPCTKCAATKTGSTGEAESTGIVPSGDNTAETSAASETQSVASSQDADGTTSAEETGTRTAGTASDDAETSTEVESTIPTSFSTNILSTGFGGSTATGPTGLFPNTSIAAGTSLVSTVIVPAESTLTTGEVKTSSTAVASKIPRPVIVVIREVTIFHRTIVIGAACPPVKAGSSGNFIVGRDSEEKSFNQIGDALTDACNKQFKACSSIAGKNFRVADCQKQLTNCLADAASTAKAPTPVTKESTETASIILPSDATITGESKSYIGNGNVVISTRTLTVSESCEISDGTPVIKGPTATGETAVETTGAADAETTGAAESDAETTGAAESDAESTQDVATTEASEEVTGTQTGAVVTSITMTNSNGEVTVTAITLTTGQPTGTGAVSVPTGADSTQDVATTEATEEVTGTQGVESSGIVITMTKSNGEISLTSITLGTAGPSGTGVVSIPSGSGDETTVPAPEATDSSAIGQGTTVVAPGTTAVASGTNAVPSGTNGVVTVTVGGNTDGTVTVTADGSTVTVGGSTVTVGGSTVTVGGSTVTQTVTDKVTETETVTVGCGANGSQSAATVISVVTTCPPSTTLATQTTRAPETVYVTEVVEYAQQQTPTPDSRERLRRMLGFSW</sequence>
<dbReference type="AlphaFoldDB" id="A0A9W9BR37"/>
<reference evidence="3" key="1">
    <citation type="submission" date="2022-10" db="EMBL/GenBank/DDBJ databases">
        <title>Tapping the CABI collections for fungal endophytes: first genome assemblies for Collariella, Neodidymelliopsis, Ascochyta clinopodiicola, Didymella pomorum, Didymosphaeria variabile, Neocosmospora piperis and Neocucurbitaria cava.</title>
        <authorList>
            <person name="Hill R."/>
        </authorList>
    </citation>
    <scope>NUCLEOTIDE SEQUENCE</scope>
    <source>
        <strain evidence="3">IMI 366586</strain>
    </source>
</reference>
<keyword evidence="2" id="KW-0732">Signal</keyword>
<feature type="compositionally biased region" description="Polar residues" evidence="1">
    <location>
        <begin position="628"/>
        <end position="646"/>
    </location>
</feature>
<feature type="region of interest" description="Disordered" evidence="1">
    <location>
        <begin position="305"/>
        <end position="380"/>
    </location>
</feature>
<feature type="region of interest" description="Disordered" evidence="1">
    <location>
        <begin position="235"/>
        <end position="271"/>
    </location>
</feature>
<evidence type="ECO:0000256" key="1">
    <source>
        <dbReference type="SAM" id="MobiDB-lite"/>
    </source>
</evidence>
<feature type="compositionally biased region" description="Low complexity" evidence="1">
    <location>
        <begin position="85"/>
        <end position="100"/>
    </location>
</feature>
<dbReference type="Proteomes" id="UP001140502">
    <property type="component" value="Unassembled WGS sequence"/>
</dbReference>
<name>A0A9W9BR37_9HYPO</name>
<evidence type="ECO:0000256" key="2">
    <source>
        <dbReference type="SAM" id="SignalP"/>
    </source>
</evidence>
<accession>A0A9W9BR37</accession>
<dbReference type="OrthoDB" id="2507450at2759"/>
<protein>
    <submittedName>
        <fullName evidence="3">Uncharacterized protein</fullName>
    </submittedName>
</protein>
<keyword evidence="4" id="KW-1185">Reference proteome</keyword>
<feature type="compositionally biased region" description="Low complexity" evidence="1">
    <location>
        <begin position="167"/>
        <end position="186"/>
    </location>
</feature>
<feature type="compositionally biased region" description="Low complexity" evidence="1">
    <location>
        <begin position="344"/>
        <end position="360"/>
    </location>
</feature>
<gene>
    <name evidence="3" type="ORF">N0V84_003042</name>
</gene>
<feature type="compositionally biased region" description="Low complexity" evidence="1">
    <location>
        <begin position="235"/>
        <end position="258"/>
    </location>
</feature>
<evidence type="ECO:0000313" key="3">
    <source>
        <dbReference type="EMBL" id="KAJ4326519.1"/>
    </source>
</evidence>
<feature type="compositionally biased region" description="Low complexity" evidence="1">
    <location>
        <begin position="147"/>
        <end position="157"/>
    </location>
</feature>
<evidence type="ECO:0000313" key="4">
    <source>
        <dbReference type="Proteomes" id="UP001140502"/>
    </source>
</evidence>